<keyword evidence="3 8" id="KW-0813">Transport</keyword>
<evidence type="ECO:0000256" key="9">
    <source>
        <dbReference type="RuleBase" id="RU003656"/>
    </source>
</evidence>
<name>A0ABY8WUC6_9BACT</name>
<dbReference type="InterPro" id="IPR020546">
    <property type="entry name" value="ATP_synth_F1_dsu/esu_N"/>
</dbReference>
<keyword evidence="4 8" id="KW-0406">Ion transport</keyword>
<evidence type="ECO:0000256" key="7">
    <source>
        <dbReference type="ARBA" id="ARBA00023310"/>
    </source>
</evidence>
<dbReference type="Proteomes" id="UP001177295">
    <property type="component" value="Chromosome"/>
</dbReference>
<sequence>MQFQLVTLAGVKLDEAVYEVILPTTEGVISVFPSHEALVTVAVPGVVTVRRRKEDSDDELEYFAISGGVVEINQERVRILVDEAEHGDDIIEAESQAALERALKLQEESNDQVELEKAHQLVDRHAVRLKVAELHRRRRRH</sequence>
<keyword evidence="6 8" id="KW-0139">CF(1)</keyword>
<keyword evidence="5 8" id="KW-0472">Membrane</keyword>
<dbReference type="SUPFAM" id="SSF51344">
    <property type="entry name" value="Epsilon subunit of F1F0-ATP synthase N-terminal domain"/>
    <property type="match status" value="1"/>
</dbReference>
<accession>A0ABY8WUC6</accession>
<organism evidence="11 12">
    <name type="scientific">Candidatus Southlakia epibionticum</name>
    <dbReference type="NCBI Taxonomy" id="3043284"/>
    <lineage>
        <taxon>Bacteria</taxon>
        <taxon>Candidatus Saccharimonadota</taxon>
        <taxon>Candidatus Saccharimonadia</taxon>
        <taxon>Candidatus Saccharimonadales</taxon>
        <taxon>Candidatus Saccharimonadaceae</taxon>
        <taxon>Candidatus Southlakia</taxon>
    </lineage>
</organism>
<reference evidence="11 12" key="1">
    <citation type="journal article" date="2023" name="Cell">
        <title>Genetic manipulation of Patescibacteria provides mechanistic insights into microbial dark matter and the epibiotic lifestyle.</title>
        <authorList>
            <person name="Wang Y."/>
            <person name="Gallagher L.A."/>
            <person name="Andrade P.A."/>
            <person name="Liu A."/>
            <person name="Humphreys I.R."/>
            <person name="Turkarslan S."/>
            <person name="Cutler K.J."/>
            <person name="Arrieta-Ortiz M.L."/>
            <person name="Li Y."/>
            <person name="Radey M.C."/>
            <person name="McLean J.S."/>
            <person name="Cong Q."/>
            <person name="Baker D."/>
            <person name="Baliga N.S."/>
            <person name="Peterson S.B."/>
            <person name="Mougous J.D."/>
        </authorList>
    </citation>
    <scope>NUCLEOTIDE SEQUENCE [LARGE SCALE GENOMIC DNA]</scope>
    <source>
        <strain evidence="11 12">ML1</strain>
    </source>
</reference>
<evidence type="ECO:0000256" key="8">
    <source>
        <dbReference type="HAMAP-Rule" id="MF_00530"/>
    </source>
</evidence>
<keyword evidence="8" id="KW-0375">Hydrogen ion transport</keyword>
<evidence type="ECO:0000256" key="4">
    <source>
        <dbReference type="ARBA" id="ARBA00023065"/>
    </source>
</evidence>
<keyword evidence="7 8" id="KW-0066">ATP synthesis</keyword>
<dbReference type="EMBL" id="CP124550">
    <property type="protein sequence ID" value="WIO45985.1"/>
    <property type="molecule type" value="Genomic_DNA"/>
</dbReference>
<feature type="domain" description="ATP synthase F1 complex delta/epsilon subunit N-terminal" evidence="10">
    <location>
        <begin position="1"/>
        <end position="84"/>
    </location>
</feature>
<comment type="subcellular location">
    <subcellularLocation>
        <location evidence="8">Cell membrane</location>
        <topology evidence="8">Peripheral membrane protein</topology>
    </subcellularLocation>
    <subcellularLocation>
        <location evidence="1">Endomembrane system</location>
        <topology evidence="1">Peripheral membrane protein</topology>
    </subcellularLocation>
</comment>
<dbReference type="CDD" id="cd12152">
    <property type="entry name" value="F1-ATPase_delta"/>
    <property type="match status" value="1"/>
</dbReference>
<evidence type="ECO:0000256" key="2">
    <source>
        <dbReference type="ARBA" id="ARBA00005712"/>
    </source>
</evidence>
<evidence type="ECO:0000256" key="3">
    <source>
        <dbReference type="ARBA" id="ARBA00022448"/>
    </source>
</evidence>
<evidence type="ECO:0000313" key="11">
    <source>
        <dbReference type="EMBL" id="WIO45985.1"/>
    </source>
</evidence>
<dbReference type="Pfam" id="PF02823">
    <property type="entry name" value="ATP-synt_DE_N"/>
    <property type="match status" value="1"/>
</dbReference>
<dbReference type="InterPro" id="IPR036771">
    <property type="entry name" value="ATPsynth_dsu/esu_N"/>
</dbReference>
<protein>
    <recommendedName>
        <fullName evidence="8">ATP synthase epsilon chain</fullName>
    </recommendedName>
    <alternativeName>
        <fullName evidence="8">ATP synthase F1 sector epsilon subunit</fullName>
    </alternativeName>
    <alternativeName>
        <fullName evidence="8">F-ATPase epsilon subunit</fullName>
    </alternativeName>
</protein>
<evidence type="ECO:0000256" key="6">
    <source>
        <dbReference type="ARBA" id="ARBA00023196"/>
    </source>
</evidence>
<dbReference type="Gene3D" id="2.60.15.10">
    <property type="entry name" value="F0F1 ATP synthase delta/epsilon subunit, N-terminal"/>
    <property type="match status" value="1"/>
</dbReference>
<evidence type="ECO:0000259" key="10">
    <source>
        <dbReference type="Pfam" id="PF02823"/>
    </source>
</evidence>
<dbReference type="PANTHER" id="PTHR13822">
    <property type="entry name" value="ATP SYNTHASE DELTA/EPSILON CHAIN"/>
    <property type="match status" value="1"/>
</dbReference>
<dbReference type="NCBIfam" id="TIGR01216">
    <property type="entry name" value="ATP_synt_epsi"/>
    <property type="match status" value="1"/>
</dbReference>
<keyword evidence="8" id="KW-1003">Cell membrane</keyword>
<comment type="similarity">
    <text evidence="2 8 9">Belongs to the ATPase epsilon chain family.</text>
</comment>
<dbReference type="InterPro" id="IPR001469">
    <property type="entry name" value="ATP_synth_F1_dsu/esu"/>
</dbReference>
<comment type="function">
    <text evidence="8">Produces ATP from ADP in the presence of a proton gradient across the membrane.</text>
</comment>
<proteinExistence type="inferred from homology"/>
<evidence type="ECO:0000256" key="5">
    <source>
        <dbReference type="ARBA" id="ARBA00023136"/>
    </source>
</evidence>
<keyword evidence="12" id="KW-1185">Reference proteome</keyword>
<evidence type="ECO:0000256" key="1">
    <source>
        <dbReference type="ARBA" id="ARBA00004184"/>
    </source>
</evidence>
<evidence type="ECO:0000313" key="12">
    <source>
        <dbReference type="Proteomes" id="UP001177295"/>
    </source>
</evidence>
<gene>
    <name evidence="8 11" type="primary">atpC</name>
    <name evidence="11" type="ORF">SEML1_0358</name>
</gene>
<comment type="subunit">
    <text evidence="8 9">F-type ATPases have 2 components, CF(1) - the catalytic core - and CF(0) - the membrane proton channel. CF(1) has five subunits: alpha(3), beta(3), gamma(1), delta(1), epsilon(1). CF(0) has three main subunits: a, b and c.</text>
</comment>
<dbReference type="PANTHER" id="PTHR13822:SF10">
    <property type="entry name" value="ATP SYNTHASE EPSILON CHAIN, CHLOROPLASTIC"/>
    <property type="match status" value="1"/>
</dbReference>
<dbReference type="RefSeq" id="WP_376754348.1">
    <property type="nucleotide sequence ID" value="NZ_CP124550.1"/>
</dbReference>
<dbReference type="HAMAP" id="MF_00530">
    <property type="entry name" value="ATP_synth_epsil_bac"/>
    <property type="match status" value="1"/>
</dbReference>